<dbReference type="AlphaFoldDB" id="A0A8J9ZQU2"/>
<organism evidence="2 3">
    <name type="scientific">Branchiostoma lanceolatum</name>
    <name type="common">Common lancelet</name>
    <name type="synonym">Amphioxus lanceolatum</name>
    <dbReference type="NCBI Taxonomy" id="7740"/>
    <lineage>
        <taxon>Eukaryota</taxon>
        <taxon>Metazoa</taxon>
        <taxon>Chordata</taxon>
        <taxon>Cephalochordata</taxon>
        <taxon>Leptocardii</taxon>
        <taxon>Amphioxiformes</taxon>
        <taxon>Branchiostomatidae</taxon>
        <taxon>Branchiostoma</taxon>
    </lineage>
</organism>
<evidence type="ECO:0000256" key="1">
    <source>
        <dbReference type="SAM" id="MobiDB-lite"/>
    </source>
</evidence>
<evidence type="ECO:0000313" key="3">
    <source>
        <dbReference type="Proteomes" id="UP000838412"/>
    </source>
</evidence>
<keyword evidence="3" id="KW-1185">Reference proteome</keyword>
<accession>A0A8J9ZQU2</accession>
<gene>
    <name evidence="2" type="primary">Hypp2009</name>
    <name evidence="2" type="ORF">BLAG_LOCUS15993</name>
</gene>
<dbReference type="Proteomes" id="UP000838412">
    <property type="component" value="Chromosome 3"/>
</dbReference>
<name>A0A8J9ZQU2_BRALA</name>
<reference evidence="2" key="1">
    <citation type="submission" date="2022-01" db="EMBL/GenBank/DDBJ databases">
        <authorList>
            <person name="Braso-Vives M."/>
        </authorList>
    </citation>
    <scope>NUCLEOTIDE SEQUENCE</scope>
</reference>
<dbReference type="OrthoDB" id="9996891at2759"/>
<proteinExistence type="predicted"/>
<feature type="region of interest" description="Disordered" evidence="1">
    <location>
        <begin position="242"/>
        <end position="287"/>
    </location>
</feature>
<protein>
    <submittedName>
        <fullName evidence="2">Hypp2009 protein</fullName>
    </submittedName>
</protein>
<sequence>MEGGGVYQITNGQGATVLRPGVVQAAPGLVHAAPGIVQAAPGMTVLNPGTLVGTGRRTYINQRLPFVGTGTLTFNTQDIAWTLPAQRQQIIFLNEDESAERERPRHYNHYHGANGVPYSYNMARERHHFHGHPGHLMAHSYPPYPVGQQVIVPQSQSQPQDNFNVHGILEYGRLTTVFPESNFTTLPDFIQQELQRAYGQYSRTEVNIEAINGQYTIRGKPKEPVVRTVQIPRRVVPRVSPRTRYVQVHVPAPHSSKTASSDEERTRELPASSQTKQRAPTIEQKEA</sequence>
<dbReference type="EMBL" id="OV696688">
    <property type="protein sequence ID" value="CAH1258412.1"/>
    <property type="molecule type" value="Genomic_DNA"/>
</dbReference>
<evidence type="ECO:0000313" key="2">
    <source>
        <dbReference type="EMBL" id="CAH1258412.1"/>
    </source>
</evidence>